<dbReference type="PANTHER" id="PTHR12526">
    <property type="entry name" value="GLYCOSYLTRANSFERASE"/>
    <property type="match status" value="1"/>
</dbReference>
<name>A0A1A8TNI7_9GAMM</name>
<accession>A0A1A8TNI7</accession>
<dbReference type="CDD" id="cd03811">
    <property type="entry name" value="GT4_GT28_WabH-like"/>
    <property type="match status" value="1"/>
</dbReference>
<dbReference type="EMBL" id="FLOB01000010">
    <property type="protein sequence ID" value="SBS35701.1"/>
    <property type="molecule type" value="Genomic_DNA"/>
</dbReference>
<dbReference type="InterPro" id="IPR028098">
    <property type="entry name" value="Glyco_trans_4-like_N"/>
</dbReference>
<dbReference type="Pfam" id="PF13439">
    <property type="entry name" value="Glyco_transf_4"/>
    <property type="match status" value="1"/>
</dbReference>
<dbReference type="SUPFAM" id="SSF53756">
    <property type="entry name" value="UDP-Glycosyltransferase/glycogen phosphorylase"/>
    <property type="match status" value="1"/>
</dbReference>
<keyword evidence="4" id="KW-0808">Transferase</keyword>
<keyword evidence="5" id="KW-1185">Reference proteome</keyword>
<keyword evidence="1" id="KW-0472">Membrane</keyword>
<evidence type="ECO:0000313" key="4">
    <source>
        <dbReference type="EMBL" id="SBS35701.1"/>
    </source>
</evidence>
<dbReference type="OrthoDB" id="9792269at2"/>
<protein>
    <submittedName>
        <fullName evidence="4">N-acetylgalactosamine-N, N'-diacetylbacillosaminyl-diphospho-undecaprenol 4-alpha-N-acetylgalactosaminyltransferase</fullName>
        <ecNumber evidence="4">2.4.1.291</ecNumber>
    </submittedName>
</protein>
<proteinExistence type="predicted"/>
<dbReference type="PANTHER" id="PTHR12526:SF638">
    <property type="entry name" value="SPORE COAT PROTEIN SA"/>
    <property type="match status" value="1"/>
</dbReference>
<keyword evidence="1" id="KW-1133">Transmembrane helix</keyword>
<keyword evidence="4" id="KW-0328">Glycosyltransferase</keyword>
<feature type="domain" description="Glycosyl transferase family 1" evidence="2">
    <location>
        <begin position="213"/>
        <end position="371"/>
    </location>
</feature>
<dbReference type="InterPro" id="IPR001296">
    <property type="entry name" value="Glyco_trans_1"/>
</dbReference>
<dbReference type="GO" id="GO:1901135">
    <property type="term" value="P:carbohydrate derivative metabolic process"/>
    <property type="evidence" value="ECO:0007669"/>
    <property type="project" value="UniProtKB-ARBA"/>
</dbReference>
<dbReference type="Pfam" id="PF00534">
    <property type="entry name" value="Glycos_transf_1"/>
    <property type="match status" value="1"/>
</dbReference>
<dbReference type="Gene3D" id="3.40.50.2000">
    <property type="entry name" value="Glycogen Phosphorylase B"/>
    <property type="match status" value="2"/>
</dbReference>
<dbReference type="AlphaFoldDB" id="A0A1A8TNI7"/>
<evidence type="ECO:0000313" key="5">
    <source>
        <dbReference type="Proteomes" id="UP000092544"/>
    </source>
</evidence>
<feature type="transmembrane region" description="Helical" evidence="1">
    <location>
        <begin position="62"/>
        <end position="80"/>
    </location>
</feature>
<gene>
    <name evidence="4" type="primary">pglJ_2</name>
    <name evidence="4" type="ORF">MSP8886_03453</name>
</gene>
<dbReference type="EC" id="2.4.1.291" evidence="4"/>
<sequence length="396" mass="44953">MRVAVVVNSLKLGGMERVACSLTDAFAKQGHDAHLIYLKNRQIEVTPSHSNTTMHLFDLKKWVLLSGIGLIWLVICRLLNVVFRKTFSMFFAYAEAVAFAYKLNRLEKRIGRFDLIVFRGHGTFSHVWPLQDKRFVFVCESTQNKAHFGAYSKRIFTLLFSHRRMVCVSDGARESFMDLIESFQIPCQSIHTITNPNDYDKIRQEAACLVDSVEYHKKPYILGLGRLVPGKNFPLLIEAYHYARQHYGIQHDLVIVGEGREREKIKQTIKQFDLEDYVFLKGQQNNPFPWYQQADLFVLSSTSEGLGMVLIEALACGTSVVATNCPGGVGDIMQGKLKNFLAQQTPDSLAEKIALALQEDTSPELTADIAKALQQFDEAHIVEQYIQAYFATENTL</sequence>
<dbReference type="RefSeq" id="WP_067018688.1">
    <property type="nucleotide sequence ID" value="NZ_FLOB01000010.1"/>
</dbReference>
<dbReference type="GO" id="GO:0016757">
    <property type="term" value="F:glycosyltransferase activity"/>
    <property type="evidence" value="ECO:0007669"/>
    <property type="project" value="UniProtKB-KW"/>
</dbReference>
<reference evidence="4 5" key="1">
    <citation type="submission" date="2016-06" db="EMBL/GenBank/DDBJ databases">
        <authorList>
            <person name="Kjaerup R.B."/>
            <person name="Dalgaard T.S."/>
            <person name="Juul-Madsen H.R."/>
        </authorList>
    </citation>
    <scope>NUCLEOTIDE SEQUENCE [LARGE SCALE GENOMIC DNA]</scope>
    <source>
        <strain evidence="4 5">CECT 8886</strain>
    </source>
</reference>
<keyword evidence="1" id="KW-0812">Transmembrane</keyword>
<evidence type="ECO:0000256" key="1">
    <source>
        <dbReference type="SAM" id="Phobius"/>
    </source>
</evidence>
<feature type="domain" description="Glycosyltransferase subfamily 4-like N-terminal" evidence="3">
    <location>
        <begin position="13"/>
        <end position="198"/>
    </location>
</feature>
<dbReference type="Proteomes" id="UP000092544">
    <property type="component" value="Unassembled WGS sequence"/>
</dbReference>
<dbReference type="STRING" id="1792290.MSP8886_03453"/>
<evidence type="ECO:0000259" key="2">
    <source>
        <dbReference type="Pfam" id="PF00534"/>
    </source>
</evidence>
<evidence type="ECO:0000259" key="3">
    <source>
        <dbReference type="Pfam" id="PF13439"/>
    </source>
</evidence>
<organism evidence="4 5">
    <name type="scientific">Marinomonas spartinae</name>
    <dbReference type="NCBI Taxonomy" id="1792290"/>
    <lineage>
        <taxon>Bacteria</taxon>
        <taxon>Pseudomonadati</taxon>
        <taxon>Pseudomonadota</taxon>
        <taxon>Gammaproteobacteria</taxon>
        <taxon>Oceanospirillales</taxon>
        <taxon>Oceanospirillaceae</taxon>
        <taxon>Marinomonas</taxon>
    </lineage>
</organism>